<evidence type="ECO:0000256" key="2">
    <source>
        <dbReference type="ARBA" id="ARBA00005928"/>
    </source>
</evidence>
<proteinExistence type="inferred from homology"/>
<reference evidence="14 15" key="1">
    <citation type="journal article" date="2015" name="Nat. Commun.">
        <title>Lucilia cuprina genome unlocks parasitic fly biology to underpin future interventions.</title>
        <authorList>
            <person name="Anstead C.A."/>
            <person name="Korhonen P.K."/>
            <person name="Young N.D."/>
            <person name="Hall R.S."/>
            <person name="Jex A.R."/>
            <person name="Murali S.C."/>
            <person name="Hughes D.S."/>
            <person name="Lee S.F."/>
            <person name="Perry T."/>
            <person name="Stroehlein A.J."/>
            <person name="Ansell B.R."/>
            <person name="Breugelmans B."/>
            <person name="Hofmann A."/>
            <person name="Qu J."/>
            <person name="Dugan S."/>
            <person name="Lee S.L."/>
            <person name="Chao H."/>
            <person name="Dinh H."/>
            <person name="Han Y."/>
            <person name="Doddapaneni H.V."/>
            <person name="Worley K.C."/>
            <person name="Muzny D.M."/>
            <person name="Ioannidis P."/>
            <person name="Waterhouse R.M."/>
            <person name="Zdobnov E.M."/>
            <person name="James P.J."/>
            <person name="Bagnall N.H."/>
            <person name="Kotze A.C."/>
            <person name="Gibbs R.A."/>
            <person name="Richards S."/>
            <person name="Batterham P."/>
            <person name="Gasser R.B."/>
        </authorList>
    </citation>
    <scope>NUCLEOTIDE SEQUENCE [LARGE SCALE GENOMIC DNA]</scope>
    <source>
        <strain evidence="14 15">LS</strain>
        <tissue evidence="14">Full body</tissue>
    </source>
</reference>
<dbReference type="Proteomes" id="UP000037069">
    <property type="component" value="Unassembled WGS sequence"/>
</dbReference>
<evidence type="ECO:0000259" key="12">
    <source>
        <dbReference type="Pfam" id="PF03015"/>
    </source>
</evidence>
<evidence type="ECO:0000256" key="6">
    <source>
        <dbReference type="ARBA" id="ARBA00022989"/>
    </source>
</evidence>
<protein>
    <recommendedName>
        <fullName evidence="11">Fatty acyl-CoA reductase</fullName>
        <ecNumber evidence="11">1.2.1.84</ecNumber>
    </recommendedName>
</protein>
<dbReference type="InterPro" id="IPR033640">
    <property type="entry name" value="FAR_C"/>
</dbReference>
<keyword evidence="7 11" id="KW-0560">Oxidoreductase</keyword>
<gene>
    <name evidence="14" type="ORF">FF38_04910</name>
</gene>
<dbReference type="InterPro" id="IPR026055">
    <property type="entry name" value="FAR"/>
</dbReference>
<evidence type="ECO:0000256" key="3">
    <source>
        <dbReference type="ARBA" id="ARBA00022516"/>
    </source>
</evidence>
<evidence type="ECO:0000256" key="10">
    <source>
        <dbReference type="ARBA" id="ARBA00052530"/>
    </source>
</evidence>
<dbReference type="PANTHER" id="PTHR11011">
    <property type="entry name" value="MALE STERILITY PROTEIN 2-RELATED"/>
    <property type="match status" value="1"/>
</dbReference>
<sequence>MSITKFYENQEIFITGGSGFIGNVLIEKLIRSFPNFAKMYILIRNKKGKSVDERLQEVLNKSVFDRARKEQPQAFSKIIPIAGDCQELELGISREDLEKLKNVNLIFHSAASVRFDDYLRSAILLNTRGTHELVKLATKFKQLKAFVHISTSYSNPDKHVVEERIYPAYADWRTTIKLAETYDVETLNILFSKYSSDQPNTYTFTKSLAEHIINDYRHQLPIMVYRPSIVVSTIEEPIPGWVDNFNGPIGMLVACGVGILRTSYADPDITADVIPVDVTVRALLIAAFNLATRQTIPRDELEVINCANATINSINYGTVIRLGKICIKKNPFEKCLWLPEGSITRCAVWHYLRLFTVQIGLALIVDALLRLAKQKPFLLKLQRRICAANSALYVFMTTEWMFCNEKFKNLENLIPLEEKEKLSFMCYSDFDHEKFISHGIKGAKQFLLKESPEASNQAKMRLKIFLVLHYLIQFIGVFLIGKMLIRYLKTYF</sequence>
<comment type="catalytic activity">
    <reaction evidence="10 11">
        <text>a long-chain fatty acyl-CoA + 2 NADPH + 2 H(+) = a long-chain primary fatty alcohol + 2 NADP(+) + CoA</text>
        <dbReference type="Rhea" id="RHEA:52716"/>
        <dbReference type="ChEBI" id="CHEBI:15378"/>
        <dbReference type="ChEBI" id="CHEBI:57287"/>
        <dbReference type="ChEBI" id="CHEBI:57783"/>
        <dbReference type="ChEBI" id="CHEBI:58349"/>
        <dbReference type="ChEBI" id="CHEBI:77396"/>
        <dbReference type="ChEBI" id="CHEBI:83139"/>
        <dbReference type="EC" id="1.2.1.84"/>
    </reaction>
</comment>
<feature type="domain" description="Fatty acyl-CoA reductase C-terminal" evidence="12">
    <location>
        <begin position="361"/>
        <end position="450"/>
    </location>
</feature>
<name>A0A0L0CAW3_LUCCU</name>
<keyword evidence="15" id="KW-1185">Reference proteome</keyword>
<dbReference type="GO" id="GO:0005777">
    <property type="term" value="C:peroxisome"/>
    <property type="evidence" value="ECO:0007669"/>
    <property type="project" value="TreeGrafter"/>
</dbReference>
<keyword evidence="8 11" id="KW-0443">Lipid metabolism</keyword>
<dbReference type="GO" id="GO:0080019">
    <property type="term" value="F:alcohol-forming very long-chain fatty acyl-CoA reductase activity"/>
    <property type="evidence" value="ECO:0007669"/>
    <property type="project" value="InterPro"/>
</dbReference>
<dbReference type="CDD" id="cd05236">
    <property type="entry name" value="FAR-N_SDR_e"/>
    <property type="match status" value="1"/>
</dbReference>
<evidence type="ECO:0000256" key="11">
    <source>
        <dbReference type="RuleBase" id="RU363097"/>
    </source>
</evidence>
<dbReference type="CDD" id="cd09071">
    <property type="entry name" value="FAR_C"/>
    <property type="match status" value="1"/>
</dbReference>
<dbReference type="InterPro" id="IPR013120">
    <property type="entry name" value="FAR_NAD-bd"/>
</dbReference>
<comment type="similarity">
    <text evidence="2 11">Belongs to the fatty acyl-CoA reductase family.</text>
</comment>
<evidence type="ECO:0000313" key="14">
    <source>
        <dbReference type="EMBL" id="KNC28614.1"/>
    </source>
</evidence>
<dbReference type="AlphaFoldDB" id="A0A0L0CAW3"/>
<evidence type="ECO:0000259" key="13">
    <source>
        <dbReference type="Pfam" id="PF07993"/>
    </source>
</evidence>
<keyword evidence="3 11" id="KW-0444">Lipid biosynthesis</keyword>
<dbReference type="EC" id="1.2.1.84" evidence="11"/>
<evidence type="ECO:0000256" key="1">
    <source>
        <dbReference type="ARBA" id="ARBA00004141"/>
    </source>
</evidence>
<comment type="subcellular location">
    <subcellularLocation>
        <location evidence="1">Membrane</location>
        <topology evidence="1">Multi-pass membrane protein</topology>
    </subcellularLocation>
</comment>
<dbReference type="STRING" id="7375.A0A0L0CAW3"/>
<evidence type="ECO:0000256" key="4">
    <source>
        <dbReference type="ARBA" id="ARBA00022692"/>
    </source>
</evidence>
<feature type="domain" description="Thioester reductase (TE)" evidence="13">
    <location>
        <begin position="14"/>
        <end position="282"/>
    </location>
</feature>
<dbReference type="GO" id="GO:0035336">
    <property type="term" value="P:long-chain fatty-acyl-CoA metabolic process"/>
    <property type="evidence" value="ECO:0007669"/>
    <property type="project" value="TreeGrafter"/>
</dbReference>
<dbReference type="Gene3D" id="3.40.50.720">
    <property type="entry name" value="NAD(P)-binding Rossmann-like Domain"/>
    <property type="match status" value="1"/>
</dbReference>
<dbReference type="EMBL" id="JRES01000755">
    <property type="protein sequence ID" value="KNC28614.1"/>
    <property type="molecule type" value="Genomic_DNA"/>
</dbReference>
<comment type="caution">
    <text evidence="14">The sequence shown here is derived from an EMBL/GenBank/DDBJ whole genome shotgun (WGS) entry which is preliminary data.</text>
</comment>
<dbReference type="OrthoDB" id="429813at2759"/>
<dbReference type="OMA" id="MHIMMAI"/>
<keyword evidence="9 11" id="KW-0472">Membrane</keyword>
<keyword evidence="5 11" id="KW-0521">NADP</keyword>
<keyword evidence="4 11" id="KW-0812">Transmembrane</keyword>
<accession>A0A0L0CAW3</accession>
<dbReference type="FunFam" id="3.40.50.720:FF:000143">
    <property type="entry name" value="Fatty acyl-CoA reductase"/>
    <property type="match status" value="1"/>
</dbReference>
<dbReference type="SUPFAM" id="SSF51735">
    <property type="entry name" value="NAD(P)-binding Rossmann-fold domains"/>
    <property type="match status" value="1"/>
</dbReference>
<dbReference type="GO" id="GO:0102965">
    <property type="term" value="F:alcohol-forming long-chain fatty acyl-CoA reductase activity"/>
    <property type="evidence" value="ECO:0007669"/>
    <property type="project" value="UniProtKB-EC"/>
</dbReference>
<evidence type="ECO:0000256" key="5">
    <source>
        <dbReference type="ARBA" id="ARBA00022857"/>
    </source>
</evidence>
<dbReference type="InterPro" id="IPR036291">
    <property type="entry name" value="NAD(P)-bd_dom_sf"/>
</dbReference>
<dbReference type="PANTHER" id="PTHR11011:SF24">
    <property type="entry name" value="FATTY ACYL-COA REDUCTASE"/>
    <property type="match status" value="1"/>
</dbReference>
<evidence type="ECO:0000256" key="8">
    <source>
        <dbReference type="ARBA" id="ARBA00023098"/>
    </source>
</evidence>
<dbReference type="GO" id="GO:0016020">
    <property type="term" value="C:membrane"/>
    <property type="evidence" value="ECO:0007669"/>
    <property type="project" value="UniProtKB-SubCell"/>
</dbReference>
<feature type="transmembrane region" description="Helical" evidence="11">
    <location>
        <begin position="464"/>
        <end position="485"/>
    </location>
</feature>
<dbReference type="Pfam" id="PF07993">
    <property type="entry name" value="NAD_binding_4"/>
    <property type="match status" value="1"/>
</dbReference>
<evidence type="ECO:0000256" key="7">
    <source>
        <dbReference type="ARBA" id="ARBA00023002"/>
    </source>
</evidence>
<organism evidence="14 15">
    <name type="scientific">Lucilia cuprina</name>
    <name type="common">Green bottle fly</name>
    <name type="synonym">Australian sheep blowfly</name>
    <dbReference type="NCBI Taxonomy" id="7375"/>
    <lineage>
        <taxon>Eukaryota</taxon>
        <taxon>Metazoa</taxon>
        <taxon>Ecdysozoa</taxon>
        <taxon>Arthropoda</taxon>
        <taxon>Hexapoda</taxon>
        <taxon>Insecta</taxon>
        <taxon>Pterygota</taxon>
        <taxon>Neoptera</taxon>
        <taxon>Endopterygota</taxon>
        <taxon>Diptera</taxon>
        <taxon>Brachycera</taxon>
        <taxon>Muscomorpha</taxon>
        <taxon>Oestroidea</taxon>
        <taxon>Calliphoridae</taxon>
        <taxon>Luciliinae</taxon>
        <taxon>Lucilia</taxon>
    </lineage>
</organism>
<comment type="function">
    <text evidence="11">Catalyzes the reduction of fatty acyl-CoA to fatty alcohols.</text>
</comment>
<dbReference type="Pfam" id="PF03015">
    <property type="entry name" value="Sterile"/>
    <property type="match status" value="1"/>
</dbReference>
<evidence type="ECO:0000313" key="15">
    <source>
        <dbReference type="Proteomes" id="UP000037069"/>
    </source>
</evidence>
<keyword evidence="6 11" id="KW-1133">Transmembrane helix</keyword>
<evidence type="ECO:0000256" key="9">
    <source>
        <dbReference type="ARBA" id="ARBA00023136"/>
    </source>
</evidence>